<comment type="caution">
    <text evidence="2">The sequence shown here is derived from an EMBL/GenBank/DDBJ whole genome shotgun (WGS) entry which is preliminary data.</text>
</comment>
<keyword evidence="1" id="KW-0472">Membrane</keyword>
<name>A0AAN9EF77_CROPI</name>
<organism evidence="2 3">
    <name type="scientific">Crotalaria pallida</name>
    <name type="common">Smooth rattlebox</name>
    <name type="synonym">Crotalaria striata</name>
    <dbReference type="NCBI Taxonomy" id="3830"/>
    <lineage>
        <taxon>Eukaryota</taxon>
        <taxon>Viridiplantae</taxon>
        <taxon>Streptophyta</taxon>
        <taxon>Embryophyta</taxon>
        <taxon>Tracheophyta</taxon>
        <taxon>Spermatophyta</taxon>
        <taxon>Magnoliopsida</taxon>
        <taxon>eudicotyledons</taxon>
        <taxon>Gunneridae</taxon>
        <taxon>Pentapetalae</taxon>
        <taxon>rosids</taxon>
        <taxon>fabids</taxon>
        <taxon>Fabales</taxon>
        <taxon>Fabaceae</taxon>
        <taxon>Papilionoideae</taxon>
        <taxon>50 kb inversion clade</taxon>
        <taxon>genistoids sensu lato</taxon>
        <taxon>core genistoids</taxon>
        <taxon>Crotalarieae</taxon>
        <taxon>Crotalaria</taxon>
    </lineage>
</organism>
<evidence type="ECO:0000313" key="3">
    <source>
        <dbReference type="Proteomes" id="UP001372338"/>
    </source>
</evidence>
<evidence type="ECO:0000256" key="1">
    <source>
        <dbReference type="SAM" id="Phobius"/>
    </source>
</evidence>
<dbReference type="AlphaFoldDB" id="A0AAN9EF77"/>
<sequence length="82" mass="9158">MTYIIFPLSISKLDQKKQIPTRRSYVVEGLKAERIIHSQISIAIAPFSDLSLTLSHSPLKVSIFILLSIVTPFISFVVSILS</sequence>
<keyword evidence="1" id="KW-0812">Transmembrane</keyword>
<reference evidence="2 3" key="1">
    <citation type="submission" date="2024-01" db="EMBL/GenBank/DDBJ databases">
        <title>The genomes of 5 underutilized Papilionoideae crops provide insights into root nodulation and disease resistanc.</title>
        <authorList>
            <person name="Yuan L."/>
        </authorList>
    </citation>
    <scope>NUCLEOTIDE SEQUENCE [LARGE SCALE GENOMIC DNA]</scope>
    <source>
        <strain evidence="2">ZHUSHIDOU_FW_LH</strain>
        <tissue evidence="2">Leaf</tissue>
    </source>
</reference>
<dbReference type="EMBL" id="JAYWIO010000006">
    <property type="protein sequence ID" value="KAK7255245.1"/>
    <property type="molecule type" value="Genomic_DNA"/>
</dbReference>
<keyword evidence="1" id="KW-1133">Transmembrane helix</keyword>
<proteinExistence type="predicted"/>
<feature type="transmembrane region" description="Helical" evidence="1">
    <location>
        <begin position="61"/>
        <end position="81"/>
    </location>
</feature>
<evidence type="ECO:0000313" key="2">
    <source>
        <dbReference type="EMBL" id="KAK7255245.1"/>
    </source>
</evidence>
<dbReference type="Proteomes" id="UP001372338">
    <property type="component" value="Unassembled WGS sequence"/>
</dbReference>
<gene>
    <name evidence="2" type="ORF">RIF29_28651</name>
</gene>
<accession>A0AAN9EF77</accession>
<keyword evidence="3" id="KW-1185">Reference proteome</keyword>
<protein>
    <submittedName>
        <fullName evidence="2">Uncharacterized protein</fullName>
    </submittedName>
</protein>